<sequence length="93" mass="10258">MIKHIVIWTLHNPADAPRMKALLESCRNVVPGILALEAGIRTDGLEANADVVLYSAFESKEVLDAYQDHPDHMAVKAQVKPLCSSRTVVDYEA</sequence>
<dbReference type="Proteomes" id="UP000199531">
    <property type="component" value="Unassembled WGS sequence"/>
</dbReference>
<dbReference type="InterPro" id="IPR013097">
    <property type="entry name" value="Dabb"/>
</dbReference>
<name>A0A1H8FVB6_9BURK</name>
<dbReference type="SMART" id="SM00886">
    <property type="entry name" value="Dabb"/>
    <property type="match status" value="1"/>
</dbReference>
<protein>
    <submittedName>
        <fullName evidence="2">Stress responsive A/B Barrel Domain</fullName>
    </submittedName>
</protein>
<dbReference type="PROSITE" id="PS51502">
    <property type="entry name" value="S_R_A_B_BARREL"/>
    <property type="match status" value="1"/>
</dbReference>
<evidence type="ECO:0000259" key="1">
    <source>
        <dbReference type="PROSITE" id="PS51502"/>
    </source>
</evidence>
<keyword evidence="3" id="KW-1185">Reference proteome</keyword>
<dbReference type="Gene3D" id="3.30.70.100">
    <property type="match status" value="1"/>
</dbReference>
<organism evidence="2 3">
    <name type="scientific">Brachymonas denitrificans DSM 15123</name>
    <dbReference type="NCBI Taxonomy" id="1121117"/>
    <lineage>
        <taxon>Bacteria</taxon>
        <taxon>Pseudomonadati</taxon>
        <taxon>Pseudomonadota</taxon>
        <taxon>Betaproteobacteria</taxon>
        <taxon>Burkholderiales</taxon>
        <taxon>Comamonadaceae</taxon>
        <taxon>Brachymonas</taxon>
    </lineage>
</organism>
<evidence type="ECO:0000313" key="3">
    <source>
        <dbReference type="Proteomes" id="UP000199531"/>
    </source>
</evidence>
<dbReference type="AlphaFoldDB" id="A0A1H8FVB6"/>
<dbReference type="Pfam" id="PF07876">
    <property type="entry name" value="Dabb"/>
    <property type="match status" value="1"/>
</dbReference>
<dbReference type="PANTHER" id="PTHR37832:SF1">
    <property type="entry name" value="STRESS-RESPONSE A_B BARREL DOMAIN-CONTAINING PROTEIN"/>
    <property type="match status" value="1"/>
</dbReference>
<dbReference type="RefSeq" id="WP_091815029.1">
    <property type="nucleotide sequence ID" value="NZ_FOCW01000001.1"/>
</dbReference>
<dbReference type="PANTHER" id="PTHR37832">
    <property type="entry name" value="BLL2683 PROTEIN"/>
    <property type="match status" value="1"/>
</dbReference>
<dbReference type="SUPFAM" id="SSF54909">
    <property type="entry name" value="Dimeric alpha+beta barrel"/>
    <property type="match status" value="1"/>
</dbReference>
<accession>A0A1H8FVB6</accession>
<evidence type="ECO:0000313" key="2">
    <source>
        <dbReference type="EMBL" id="SEN35589.1"/>
    </source>
</evidence>
<dbReference type="InterPro" id="IPR011008">
    <property type="entry name" value="Dimeric_a/b-barrel"/>
</dbReference>
<feature type="domain" description="Stress-response A/B barrel" evidence="1">
    <location>
        <begin position="2"/>
        <end position="91"/>
    </location>
</feature>
<dbReference type="OrthoDB" id="9808130at2"/>
<gene>
    <name evidence="2" type="ORF">SAMN02745977_01198</name>
</gene>
<proteinExistence type="predicted"/>
<reference evidence="2 3" key="1">
    <citation type="submission" date="2016-10" db="EMBL/GenBank/DDBJ databases">
        <authorList>
            <person name="de Groot N.N."/>
        </authorList>
    </citation>
    <scope>NUCLEOTIDE SEQUENCE [LARGE SCALE GENOMIC DNA]</scope>
    <source>
        <strain evidence="2 3">DSM 15123</strain>
    </source>
</reference>
<dbReference type="STRING" id="1121117.SAMN02745977_01198"/>
<dbReference type="EMBL" id="FOCW01000001">
    <property type="protein sequence ID" value="SEN35589.1"/>
    <property type="molecule type" value="Genomic_DNA"/>
</dbReference>